<feature type="transmembrane region" description="Helical" evidence="1">
    <location>
        <begin position="41"/>
        <end position="59"/>
    </location>
</feature>
<keyword evidence="1" id="KW-0812">Transmembrane</keyword>
<dbReference type="EMBL" id="VDUY01000001">
    <property type="protein sequence ID" value="TXL68390.1"/>
    <property type="molecule type" value="Genomic_DNA"/>
</dbReference>
<keyword evidence="1" id="KW-0472">Membrane</keyword>
<dbReference type="OrthoDB" id="7029611at2"/>
<dbReference type="Pfam" id="PF07331">
    <property type="entry name" value="TctB"/>
    <property type="match status" value="1"/>
</dbReference>
<dbReference type="RefSeq" id="WP_147702531.1">
    <property type="nucleotide sequence ID" value="NZ_VDUY01000001.1"/>
</dbReference>
<organism evidence="3 4">
    <name type="scientific">Zeimonas arvi</name>
    <dbReference type="NCBI Taxonomy" id="2498847"/>
    <lineage>
        <taxon>Bacteria</taxon>
        <taxon>Pseudomonadati</taxon>
        <taxon>Pseudomonadota</taxon>
        <taxon>Betaproteobacteria</taxon>
        <taxon>Burkholderiales</taxon>
        <taxon>Burkholderiaceae</taxon>
        <taxon>Zeimonas</taxon>
    </lineage>
</organism>
<feature type="domain" description="DUF1468" evidence="2">
    <location>
        <begin position="10"/>
        <end position="145"/>
    </location>
</feature>
<feature type="transmembrane region" description="Helical" evidence="1">
    <location>
        <begin position="118"/>
        <end position="137"/>
    </location>
</feature>
<protein>
    <submittedName>
        <fullName evidence="3">Tripartite tricarboxylate transporter TctB family protein</fullName>
    </submittedName>
</protein>
<proteinExistence type="predicted"/>
<evidence type="ECO:0000313" key="4">
    <source>
        <dbReference type="Proteomes" id="UP000321548"/>
    </source>
</evidence>
<feature type="transmembrane region" description="Helical" evidence="1">
    <location>
        <begin position="79"/>
        <end position="112"/>
    </location>
</feature>
<keyword evidence="1" id="KW-1133">Transmembrane helix</keyword>
<name>A0A5C8P4E7_9BURK</name>
<comment type="caution">
    <text evidence="3">The sequence shown here is derived from an EMBL/GenBank/DDBJ whole genome shotgun (WGS) entry which is preliminary data.</text>
</comment>
<feature type="transmembrane region" description="Helical" evidence="1">
    <location>
        <begin position="9"/>
        <end position="29"/>
    </location>
</feature>
<evidence type="ECO:0000256" key="1">
    <source>
        <dbReference type="SAM" id="Phobius"/>
    </source>
</evidence>
<evidence type="ECO:0000313" key="3">
    <source>
        <dbReference type="EMBL" id="TXL68390.1"/>
    </source>
</evidence>
<evidence type="ECO:0000259" key="2">
    <source>
        <dbReference type="Pfam" id="PF07331"/>
    </source>
</evidence>
<accession>A0A5C8P4E7</accession>
<dbReference type="Proteomes" id="UP000321548">
    <property type="component" value="Unassembled WGS sequence"/>
</dbReference>
<reference evidence="3 4" key="1">
    <citation type="submission" date="2019-06" db="EMBL/GenBank/DDBJ databases">
        <title>Quisquiliibacterium sp. nov., isolated from a maize field.</title>
        <authorList>
            <person name="Lin S.-Y."/>
            <person name="Tsai C.-F."/>
            <person name="Young C.-C."/>
        </authorList>
    </citation>
    <scope>NUCLEOTIDE SEQUENCE [LARGE SCALE GENOMIC DNA]</scope>
    <source>
        <strain evidence="3 4">CC-CFT501</strain>
    </source>
</reference>
<dbReference type="InterPro" id="IPR009936">
    <property type="entry name" value="DUF1468"/>
</dbReference>
<dbReference type="AlphaFoldDB" id="A0A5C8P4E7"/>
<keyword evidence="4" id="KW-1185">Reference proteome</keyword>
<gene>
    <name evidence="3" type="ORF">FHP08_01505</name>
</gene>
<sequence>MRLRNQQDFWAGVMFTLIGVLFAFFSTSYEVGTAARMGPGYFPLLLGILLALLGLIIGWRSFAASHPKSTLARTGWREILLILGSVALFGATLSTLGMVIAIVLLILVASIASHEFTWKGTILSIVVLLIMSELVFVKGLELQFPVWPTFLTN</sequence>